<dbReference type="GO" id="GO:0005874">
    <property type="term" value="C:microtubule"/>
    <property type="evidence" value="ECO:0007669"/>
    <property type="project" value="TreeGrafter"/>
</dbReference>
<evidence type="ECO:0000256" key="2">
    <source>
        <dbReference type="ARBA" id="ARBA00023134"/>
    </source>
</evidence>
<dbReference type="Pfam" id="PF00350">
    <property type="entry name" value="Dynamin_N"/>
    <property type="match status" value="1"/>
</dbReference>
<dbReference type="InterPro" id="IPR045063">
    <property type="entry name" value="Dynamin_N"/>
</dbReference>
<feature type="domain" description="GED" evidence="4">
    <location>
        <begin position="605"/>
        <end position="696"/>
    </location>
</feature>
<dbReference type="GO" id="GO:0000266">
    <property type="term" value="P:mitochondrial fission"/>
    <property type="evidence" value="ECO:0007669"/>
    <property type="project" value="TreeGrafter"/>
</dbReference>
<dbReference type="PROSITE" id="PS51718">
    <property type="entry name" value="G_DYNAMIN_2"/>
    <property type="match status" value="1"/>
</dbReference>
<dbReference type="GO" id="GO:0008017">
    <property type="term" value="F:microtubule binding"/>
    <property type="evidence" value="ECO:0007669"/>
    <property type="project" value="TreeGrafter"/>
</dbReference>
<evidence type="ECO:0000313" key="6">
    <source>
        <dbReference type="EMBL" id="SPJ75982.1"/>
    </source>
</evidence>
<dbReference type="InterPro" id="IPR030381">
    <property type="entry name" value="G_DYNAMIN_dom"/>
</dbReference>
<dbReference type="Pfam" id="PF01031">
    <property type="entry name" value="Dynamin_M"/>
    <property type="match status" value="1"/>
</dbReference>
<gene>
    <name evidence="6" type="ORF">FTOL_05713</name>
</gene>
<dbReference type="InterPro" id="IPR020850">
    <property type="entry name" value="GED_dom"/>
</dbReference>
<dbReference type="PANTHER" id="PTHR11566">
    <property type="entry name" value="DYNAMIN"/>
    <property type="match status" value="1"/>
</dbReference>
<dbReference type="PROSITE" id="PS51388">
    <property type="entry name" value="GED"/>
    <property type="match status" value="1"/>
</dbReference>
<accession>A0AAE8M7Z9</accession>
<keyword evidence="2" id="KW-0342">GTP-binding</keyword>
<evidence type="ECO:0000259" key="5">
    <source>
        <dbReference type="PROSITE" id="PS51718"/>
    </source>
</evidence>
<dbReference type="GO" id="GO:0005525">
    <property type="term" value="F:GTP binding"/>
    <property type="evidence" value="ECO:0007669"/>
    <property type="project" value="InterPro"/>
</dbReference>
<dbReference type="InterPro" id="IPR022812">
    <property type="entry name" value="Dynamin"/>
</dbReference>
<dbReference type="GO" id="GO:0048312">
    <property type="term" value="P:intracellular distribution of mitochondria"/>
    <property type="evidence" value="ECO:0007669"/>
    <property type="project" value="TreeGrafter"/>
</dbReference>
<dbReference type="FunFam" id="3.40.50.300:FF:001425">
    <property type="entry name" value="Dynamin GTPase, putative"/>
    <property type="match status" value="1"/>
</dbReference>
<feature type="region of interest" description="Disordered" evidence="3">
    <location>
        <begin position="737"/>
        <end position="796"/>
    </location>
</feature>
<dbReference type="GO" id="GO:0016020">
    <property type="term" value="C:membrane"/>
    <property type="evidence" value="ECO:0007669"/>
    <property type="project" value="TreeGrafter"/>
</dbReference>
<dbReference type="SUPFAM" id="SSF52540">
    <property type="entry name" value="P-loop containing nucleoside triphosphate hydrolases"/>
    <property type="match status" value="1"/>
</dbReference>
<organism evidence="6 7">
    <name type="scientific">Fusarium torulosum</name>
    <dbReference type="NCBI Taxonomy" id="33205"/>
    <lineage>
        <taxon>Eukaryota</taxon>
        <taxon>Fungi</taxon>
        <taxon>Dikarya</taxon>
        <taxon>Ascomycota</taxon>
        <taxon>Pezizomycotina</taxon>
        <taxon>Sordariomycetes</taxon>
        <taxon>Hypocreomycetidae</taxon>
        <taxon>Hypocreales</taxon>
        <taxon>Nectriaceae</taxon>
        <taxon>Fusarium</taxon>
    </lineage>
</organism>
<dbReference type="InterPro" id="IPR000375">
    <property type="entry name" value="Dynamin_stalk"/>
</dbReference>
<dbReference type="InterPro" id="IPR001401">
    <property type="entry name" value="Dynamin_GTPase"/>
</dbReference>
<feature type="domain" description="Dynamin-type G" evidence="5">
    <location>
        <begin position="33"/>
        <end position="318"/>
    </location>
</feature>
<evidence type="ECO:0000259" key="4">
    <source>
        <dbReference type="PROSITE" id="PS51388"/>
    </source>
</evidence>
<dbReference type="GO" id="GO:0003924">
    <property type="term" value="F:GTPase activity"/>
    <property type="evidence" value="ECO:0007669"/>
    <property type="project" value="InterPro"/>
</dbReference>
<evidence type="ECO:0000256" key="3">
    <source>
        <dbReference type="SAM" id="MobiDB-lite"/>
    </source>
</evidence>
<dbReference type="GO" id="GO:0016559">
    <property type="term" value="P:peroxisome fission"/>
    <property type="evidence" value="ECO:0007669"/>
    <property type="project" value="TreeGrafter"/>
</dbReference>
<dbReference type="SMART" id="SM00053">
    <property type="entry name" value="DYNc"/>
    <property type="match status" value="1"/>
</dbReference>
<dbReference type="GO" id="GO:0006897">
    <property type="term" value="P:endocytosis"/>
    <property type="evidence" value="ECO:0007669"/>
    <property type="project" value="TreeGrafter"/>
</dbReference>
<feature type="compositionally biased region" description="Basic and acidic residues" evidence="3">
    <location>
        <begin position="778"/>
        <end position="788"/>
    </location>
</feature>
<reference evidence="6" key="1">
    <citation type="submission" date="2018-03" db="EMBL/GenBank/DDBJ databases">
        <authorList>
            <person name="Guldener U."/>
        </authorList>
    </citation>
    <scope>NUCLEOTIDE SEQUENCE</scope>
</reference>
<proteinExistence type="predicted"/>
<dbReference type="InterPro" id="IPR027417">
    <property type="entry name" value="P-loop_NTPase"/>
</dbReference>
<keyword evidence="7" id="KW-1185">Reference proteome</keyword>
<dbReference type="Gene3D" id="3.40.50.300">
    <property type="entry name" value="P-loop containing nucleotide triphosphate hydrolases"/>
    <property type="match status" value="1"/>
</dbReference>
<dbReference type="GO" id="GO:0005739">
    <property type="term" value="C:mitochondrion"/>
    <property type="evidence" value="ECO:0007669"/>
    <property type="project" value="TreeGrafter"/>
</dbReference>
<dbReference type="PANTHER" id="PTHR11566:SF149">
    <property type="entry name" value="GTPASE, PUTATIVE (AFU_ORTHOLOGUE AFUA_6G11890)-RELATED"/>
    <property type="match status" value="1"/>
</dbReference>
<dbReference type="PRINTS" id="PR00195">
    <property type="entry name" value="DYNAMIN"/>
</dbReference>
<dbReference type="CDD" id="cd08771">
    <property type="entry name" value="DLP_1"/>
    <property type="match status" value="1"/>
</dbReference>
<evidence type="ECO:0000256" key="1">
    <source>
        <dbReference type="ARBA" id="ARBA00022741"/>
    </source>
</evidence>
<name>A0AAE8M7Z9_9HYPO</name>
<dbReference type="EMBL" id="ONZP01000183">
    <property type="protein sequence ID" value="SPJ75982.1"/>
    <property type="molecule type" value="Genomic_DNA"/>
</dbReference>
<sequence>METARTDPNLAVGDHRDLLDIIDNLRLHGVGRYVALPEIIVCGDQSAGKSSVLEAISGMSFPIRDGLCTRFATELVLRRGPKTNTKVSITPGQARLSEDRERLENWQPRARIDMEGLSAVTEEAESAMAIPAGTGAYYEDILRIELTGPDQPHLTMVDLPGLYEVENKNQSYTDVDIVHDMVERYMSRPRSIILTVVSAKSEYVLQKVTRMAKNADPRGLRTMGLITKPDTLDVGSPSENYFVRLAQNLEAELRLGWHVLKNRNFEERDVTSAQRDDIEKEFFSQGLWDSIDSSHCGVAALKVRLSRVLKDQILVQLPNLQQDVEESIHDCIEKLDHLGPVRGIPQQQRSYLLRVSEEYTSLMRQAVEGTYTDTFFGDRKDRSSFNRRLRAVVRLKLDSFAEDMRLKGKSQHIVDSESEDEGDHELYHAPSITRSDFIDDVACRLKYNRGRELPGLFNPLIVNELFVEQCAPWKDIAMHFGDDILGAVQMTTDLIVGQIAASEVSEGVLKLIHNEIDELKVNMDAQIDALLASAAQHLITSNSQLTRNVQRTQQNRHKRTMMALINDMFGKDRFSGSDKKISINPVQLLKLAGEGREPDMERFGSALAVDYMKAYYKVAVDRFIDDVSVLAIEDCLISKLSSLFRSGHVAEMSDEDLFLLAGETEESHSKREHLKAKRGILEKGLQDLKSLYKHRTIIDLTTQDDSALEDPKKVTTITQNGFEKASIATHSIGIASEGFSPNELSNAEEKPPSPLQADDRGTYHGSMKDIWSSAMDTESNRKGLKDVIGEEPSWGL</sequence>
<comment type="caution">
    <text evidence="6">The sequence shown here is derived from an EMBL/GenBank/DDBJ whole genome shotgun (WGS) entry which is preliminary data.</text>
</comment>
<dbReference type="AlphaFoldDB" id="A0AAE8M7Z9"/>
<evidence type="ECO:0000313" key="7">
    <source>
        <dbReference type="Proteomes" id="UP001187734"/>
    </source>
</evidence>
<feature type="compositionally biased region" description="Basic and acidic residues" evidence="3">
    <location>
        <begin position="747"/>
        <end position="762"/>
    </location>
</feature>
<dbReference type="Proteomes" id="UP001187734">
    <property type="component" value="Unassembled WGS sequence"/>
</dbReference>
<protein>
    <submittedName>
        <fullName evidence="6">Related to Mx2 protein (GTPase protein)</fullName>
    </submittedName>
</protein>
<keyword evidence="1" id="KW-0547">Nucleotide-binding</keyword>